<accession>A0ACC9CXW5</accession>
<evidence type="ECO:0000313" key="1">
    <source>
        <dbReference type="EMBL" id="PDX60710.1"/>
    </source>
</evidence>
<organism evidence="1 2">
    <name type="scientific">Faecalibacterium langellae</name>
    <dbReference type="NCBI Taxonomy" id="3435293"/>
    <lineage>
        <taxon>Bacteria</taxon>
        <taxon>Bacillati</taxon>
        <taxon>Bacillota</taxon>
        <taxon>Clostridia</taxon>
        <taxon>Eubacteriales</taxon>
        <taxon>Oscillospiraceae</taxon>
        <taxon>Faecalibacterium</taxon>
    </lineage>
</organism>
<dbReference type="EMBL" id="NMTR01000021">
    <property type="protein sequence ID" value="PDX60710.1"/>
    <property type="molecule type" value="Genomic_DNA"/>
</dbReference>
<protein>
    <submittedName>
        <fullName evidence="1">Xanthine dehydrogenase</fullName>
    </submittedName>
</protein>
<gene>
    <name evidence="1" type="ORF">CGS49_12095</name>
</gene>
<keyword evidence="2" id="KW-1185">Reference proteome</keyword>
<dbReference type="Proteomes" id="UP000220959">
    <property type="component" value="Unassembled WGS sequence"/>
</dbReference>
<comment type="caution">
    <text evidence="1">The sequence shown here is derived from an EMBL/GenBank/DDBJ whole genome shotgun (WGS) entry which is preliminary data.</text>
</comment>
<reference evidence="1 2" key="1">
    <citation type="journal article" date="2017" name="Front. Microbiol.">
        <title>New Insights into the Diversity of the Genus Faecalibacterium.</title>
        <authorList>
            <person name="Benevides L."/>
            <person name="Burman S."/>
            <person name="Martin R."/>
            <person name="Robert V."/>
            <person name="Thomas M."/>
            <person name="Miquel S."/>
            <person name="Chain F."/>
            <person name="Sokol H."/>
            <person name="Bermudez-Humaran L.G."/>
            <person name="Morrison M."/>
            <person name="Langella P."/>
            <person name="Azevedo V.A."/>
            <person name="Chatel J.M."/>
            <person name="Soares S."/>
        </authorList>
    </citation>
    <scope>NUCLEOTIDE SEQUENCE [LARGE SCALE GENOMIC DNA]</scope>
    <source>
        <strain evidence="2">CNCM I-4541</strain>
    </source>
</reference>
<name>A0ACC9CXW5_9FIRM</name>
<proteinExistence type="predicted"/>
<evidence type="ECO:0000313" key="2">
    <source>
        <dbReference type="Proteomes" id="UP000220959"/>
    </source>
</evidence>
<sequence length="351" mass="36864">MNETPLYQAVQSRRAEGGRTLACVLNGECAGEQLLLCEGVPVWQCGETELLRRNLPALQSCTATGVQEISGQRVFVERFGAVPQLVVCGGGHVATAVVRLAKLLGLPMLAMDDREEYAGQLRAAGADTVLCQPFEAALEQVPGGSETYFVVVTRAHAFDVVCLEKILRKPAAYVGMMGSKGRAALVRRQLLEQGMDAPRVEALCAPIGLPIGSQTAEEIALSILAQVVSVKNARPQTEGFSSALLDAMQHADQSGQKAVLAVIIARHGSTPREVGAKMLISQDGTLTGSVGGGIMEHRTILAAQEMLAGKAPAHQTVHFSADGKNEDAAVAACGGSMELLLTLLETGEALS</sequence>